<dbReference type="FunFam" id="3.30.70.270:FF:000001">
    <property type="entry name" value="Diguanylate cyclase domain protein"/>
    <property type="match status" value="1"/>
</dbReference>
<comment type="cofactor">
    <cofactor evidence="1">
        <name>Mg(2+)</name>
        <dbReference type="ChEBI" id="CHEBI:18420"/>
    </cofactor>
</comment>
<dbReference type="EC" id="2.7.7.65" evidence="3"/>
<evidence type="ECO:0000256" key="8">
    <source>
        <dbReference type="SAM" id="Phobius"/>
    </source>
</evidence>
<evidence type="ECO:0000256" key="5">
    <source>
        <dbReference type="ARBA" id="ARBA00022692"/>
    </source>
</evidence>
<keyword evidence="4" id="KW-1003">Cell membrane</keyword>
<dbReference type="InterPro" id="IPR050469">
    <property type="entry name" value="Diguanylate_Cyclase"/>
</dbReference>
<dbReference type="KEGG" id="vco:VC0395_A1817"/>
<gene>
    <name evidence="10" type="ordered locus">VC0395_A1817</name>
</gene>
<dbReference type="OrthoDB" id="5496380at2"/>
<dbReference type="PROSITE" id="PS50887">
    <property type="entry name" value="GGDEF"/>
    <property type="match status" value="1"/>
</dbReference>
<proteinExistence type="predicted"/>
<evidence type="ECO:0000256" key="4">
    <source>
        <dbReference type="ARBA" id="ARBA00022475"/>
    </source>
</evidence>
<dbReference type="Pfam" id="PF02743">
    <property type="entry name" value="dCache_1"/>
    <property type="match status" value="1"/>
</dbReference>
<feature type="domain" description="GGDEF" evidence="9">
    <location>
        <begin position="387"/>
        <end position="512"/>
    </location>
</feature>
<dbReference type="InterPro" id="IPR029787">
    <property type="entry name" value="Nucleotide_cyclase"/>
</dbReference>
<dbReference type="eggNOG" id="COG3706">
    <property type="taxonomic scope" value="Bacteria"/>
</dbReference>
<feature type="transmembrane region" description="Helical" evidence="8">
    <location>
        <begin position="45"/>
        <end position="65"/>
    </location>
</feature>
<accession>A0A0H3AJI7</accession>
<keyword evidence="7 8" id="KW-0472">Membrane</keyword>
<dbReference type="AlphaFoldDB" id="A0A0H3AJI7"/>
<dbReference type="Gene3D" id="3.30.450.20">
    <property type="entry name" value="PAS domain"/>
    <property type="match status" value="1"/>
</dbReference>
<evidence type="ECO:0000256" key="7">
    <source>
        <dbReference type="ARBA" id="ARBA00023136"/>
    </source>
</evidence>
<keyword evidence="6 8" id="KW-1133">Transmembrane helix</keyword>
<name>A0A0H3AJI7_VIBC3</name>
<dbReference type="CDD" id="cd18773">
    <property type="entry name" value="PDC1_HK_sensor"/>
    <property type="match status" value="1"/>
</dbReference>
<dbReference type="Pfam" id="PF00990">
    <property type="entry name" value="GGDEF"/>
    <property type="match status" value="1"/>
</dbReference>
<dbReference type="CDD" id="cd01949">
    <property type="entry name" value="GGDEF"/>
    <property type="match status" value="1"/>
</dbReference>
<evidence type="ECO:0000259" key="9">
    <source>
        <dbReference type="PROSITE" id="PS50887"/>
    </source>
</evidence>
<dbReference type="Proteomes" id="UP000000249">
    <property type="component" value="Chromosome 1"/>
</dbReference>
<dbReference type="PATRIC" id="fig|345073.21.peg.2256"/>
<dbReference type="EMBL" id="CP000627">
    <property type="protein sequence ID" value="ABQ20282.1"/>
    <property type="molecule type" value="Genomic_DNA"/>
</dbReference>
<protein>
    <recommendedName>
        <fullName evidence="3">diguanylate cyclase</fullName>
        <ecNumber evidence="3">2.7.7.65</ecNumber>
    </recommendedName>
</protein>
<dbReference type="GO" id="GO:0005886">
    <property type="term" value="C:plasma membrane"/>
    <property type="evidence" value="ECO:0007669"/>
    <property type="project" value="UniProtKB-SubCell"/>
</dbReference>
<organism evidence="10 11">
    <name type="scientific">Vibrio cholerae serotype O1 (strain ATCC 39541 / Classical Ogawa 395 / O395)</name>
    <dbReference type="NCBI Taxonomy" id="345073"/>
    <lineage>
        <taxon>Bacteria</taxon>
        <taxon>Pseudomonadati</taxon>
        <taxon>Pseudomonadota</taxon>
        <taxon>Gammaproteobacteria</taxon>
        <taxon>Vibrionales</taxon>
        <taxon>Vibrionaceae</taxon>
        <taxon>Vibrio</taxon>
    </lineage>
</organism>
<dbReference type="Gene3D" id="3.30.70.270">
    <property type="match status" value="1"/>
</dbReference>
<sequence>MVYGLRFTHYTRLLEQRMRFCFPLMEQKIEVSSTSRMLIMTRKKFSWILVTLIIFGFFVTSLVSYKVAHDTLEEQINKDSLPLTSDNIYSEIQQDLIRPIFISSLMAQDTFVREWTLAGEQDPERIIRYLREIQRQYQTISSFYISDRTGHYYHYTGILKQVSESNPNDAWFYRVKNSAPDKNFEVNIDIDTANSQQTVVFVNYKVFDFENRFLGVIGVGLSSDAVSALVEKYQKRYNRHIYFINELGEVTLHGSHHPGFDQIQQREGLKTLATQILTSPSVGASYYADGQKVYLNSRWVDEFQWYIIVEQKDEFNHDIWFKATLGNLAISAFVALGVLGLAQMSFRGYQKRLEDMAVRDKLTGAYNRQVFEELVDDAISLANKESHPLSLAVIDLDHFKQVNDNYGHPAGDLVLQRVVALCQRHIAQVGTLCRWGGEEFVVLLPHMTQQEAYQRMESIRAEIAMHASQPQVTVSIGVVQYQQNESLLHLFNRADQAMYTAKSEGRNKVVGL</sequence>
<dbReference type="SUPFAM" id="SSF55073">
    <property type="entry name" value="Nucleotide cyclase"/>
    <property type="match status" value="1"/>
</dbReference>
<keyword evidence="5 8" id="KW-0812">Transmembrane</keyword>
<dbReference type="KEGG" id="vcr:VC395_2340"/>
<dbReference type="SMART" id="SM00267">
    <property type="entry name" value="GGDEF"/>
    <property type="match status" value="1"/>
</dbReference>
<dbReference type="GO" id="GO:0043709">
    <property type="term" value="P:cell adhesion involved in single-species biofilm formation"/>
    <property type="evidence" value="ECO:0007669"/>
    <property type="project" value="TreeGrafter"/>
</dbReference>
<evidence type="ECO:0000256" key="3">
    <source>
        <dbReference type="ARBA" id="ARBA00012528"/>
    </source>
</evidence>
<dbReference type="FunFam" id="3.30.450.20:FF:000295">
    <property type="entry name" value="GGDEF family protein"/>
    <property type="match status" value="1"/>
</dbReference>
<dbReference type="PANTHER" id="PTHR45138:SF26">
    <property type="entry name" value="DIGUANYLATE CYCLASE"/>
    <property type="match status" value="1"/>
</dbReference>
<reference evidence="10 11" key="1">
    <citation type="submission" date="2007-03" db="EMBL/GenBank/DDBJ databases">
        <authorList>
            <person name="Heidelberg J."/>
        </authorList>
    </citation>
    <scope>NUCLEOTIDE SEQUENCE [LARGE SCALE GENOMIC DNA]</scope>
    <source>
        <strain evidence="11">ATCC 39541 / Classical Ogawa 395 / O395</strain>
    </source>
</reference>
<evidence type="ECO:0000256" key="1">
    <source>
        <dbReference type="ARBA" id="ARBA00001946"/>
    </source>
</evidence>
<evidence type="ECO:0000256" key="2">
    <source>
        <dbReference type="ARBA" id="ARBA00004651"/>
    </source>
</evidence>
<dbReference type="InterPro" id="IPR033479">
    <property type="entry name" value="dCache_1"/>
</dbReference>
<dbReference type="PANTHER" id="PTHR45138">
    <property type="entry name" value="REGULATORY COMPONENTS OF SENSORY TRANSDUCTION SYSTEM"/>
    <property type="match status" value="1"/>
</dbReference>
<evidence type="ECO:0000313" key="10">
    <source>
        <dbReference type="EMBL" id="ABQ20282.1"/>
    </source>
</evidence>
<dbReference type="NCBIfam" id="TIGR00254">
    <property type="entry name" value="GGDEF"/>
    <property type="match status" value="1"/>
</dbReference>
<dbReference type="InterPro" id="IPR043128">
    <property type="entry name" value="Rev_trsase/Diguanyl_cyclase"/>
</dbReference>
<dbReference type="GO" id="GO:1902201">
    <property type="term" value="P:negative regulation of bacterial-type flagellum-dependent cell motility"/>
    <property type="evidence" value="ECO:0007669"/>
    <property type="project" value="TreeGrafter"/>
</dbReference>
<evidence type="ECO:0000313" key="11">
    <source>
        <dbReference type="Proteomes" id="UP000000249"/>
    </source>
</evidence>
<comment type="subcellular location">
    <subcellularLocation>
        <location evidence="2">Cell membrane</location>
        <topology evidence="2">Multi-pass membrane protein</topology>
    </subcellularLocation>
</comment>
<dbReference type="InterPro" id="IPR000160">
    <property type="entry name" value="GGDEF_dom"/>
</dbReference>
<dbReference type="GO" id="GO:0052621">
    <property type="term" value="F:diguanylate cyclase activity"/>
    <property type="evidence" value="ECO:0007669"/>
    <property type="project" value="UniProtKB-EC"/>
</dbReference>
<evidence type="ECO:0000256" key="6">
    <source>
        <dbReference type="ARBA" id="ARBA00022989"/>
    </source>
</evidence>